<feature type="compositionally biased region" description="Low complexity" evidence="2">
    <location>
        <begin position="161"/>
        <end position="171"/>
    </location>
</feature>
<feature type="region of interest" description="Disordered" evidence="2">
    <location>
        <begin position="110"/>
        <end position="260"/>
    </location>
</feature>
<dbReference type="Pfam" id="PF03004">
    <property type="entry name" value="Transposase_24"/>
    <property type="match status" value="1"/>
</dbReference>
<keyword evidence="1" id="KW-0175">Coiled coil</keyword>
<sequence>MSKRRLDDYSKIISEKYAENEENAEIDENGSKSPPDDFDAWKGVATSNGGHVLGAGSTNDPAFVLTGIPGSGSIYGAHTCSPYEAIPRGIFQVAEAILATEISANENVDGEDFFQENERSRGLSRGSHPKSLNSRVPPKGRGSSSIVGRGREIADEWSPRGTGSNNTSGNGRDIRDECSPKGRGSNNTCGNGRDRADECSPRGGGSNSIGGRGNETADESCPSPNILSNETLDVQEDNEEHVEHVTDSSQNQVGSNATPSSSLPKLWLIGGVFYDPAISRHAVKLFKTMFKGAYATWTKVPQDHRDRCFNRFGTFYRWDAAERNQIRVAWETHIGNRYRDIMRSVRRAAMKATRVNNNVDISRISSSRPIWIGENDWKPMVDEWDTDEWRLKSKIAKENRSKSQSGKHTAGSRSFLHTKIVLEKREGRRLKLVELHTHTHARKGTKPGEPGSSGSPEFVDPMSKQRLDDYSKIISEKYAENEENAEIDENGSKSPPDDFDAWKGVATSNGGHVLGAGSTNDPAFVLTGIPGSGSIYGAHTCSPYEEIRILKQQNEDLKTKMEDEKAAAEAQRAADIQAWHKTLNDRLESFAQNYVPRTAESDPGPS</sequence>
<evidence type="ECO:0000256" key="1">
    <source>
        <dbReference type="SAM" id="Coils"/>
    </source>
</evidence>
<feature type="region of interest" description="Disordered" evidence="2">
    <location>
        <begin position="438"/>
        <end position="464"/>
    </location>
</feature>
<name>A0A2U1LMP1_ARTAN</name>
<dbReference type="GO" id="GO:0032196">
    <property type="term" value="P:transposition"/>
    <property type="evidence" value="ECO:0007669"/>
    <property type="project" value="InterPro"/>
</dbReference>
<feature type="compositionally biased region" description="Polar residues" evidence="2">
    <location>
        <begin position="222"/>
        <end position="232"/>
    </location>
</feature>
<feature type="compositionally biased region" description="Gly residues" evidence="2">
    <location>
        <begin position="202"/>
        <end position="213"/>
    </location>
</feature>
<dbReference type="InterPro" id="IPR004252">
    <property type="entry name" value="Probable_transposase_24"/>
</dbReference>
<reference evidence="3 4" key="1">
    <citation type="journal article" date="2018" name="Mol. Plant">
        <title>The genome of Artemisia annua provides insight into the evolution of Asteraceae family and artemisinin biosynthesis.</title>
        <authorList>
            <person name="Shen Q."/>
            <person name="Zhang L."/>
            <person name="Liao Z."/>
            <person name="Wang S."/>
            <person name="Yan T."/>
            <person name="Shi P."/>
            <person name="Liu M."/>
            <person name="Fu X."/>
            <person name="Pan Q."/>
            <person name="Wang Y."/>
            <person name="Lv Z."/>
            <person name="Lu X."/>
            <person name="Zhang F."/>
            <person name="Jiang W."/>
            <person name="Ma Y."/>
            <person name="Chen M."/>
            <person name="Hao X."/>
            <person name="Li L."/>
            <person name="Tang Y."/>
            <person name="Lv G."/>
            <person name="Zhou Y."/>
            <person name="Sun X."/>
            <person name="Brodelius P.E."/>
            <person name="Rose J.K.C."/>
            <person name="Tang K."/>
        </authorList>
    </citation>
    <scope>NUCLEOTIDE SEQUENCE [LARGE SCALE GENOMIC DNA]</scope>
    <source>
        <strain evidence="4">cv. Huhao1</strain>
        <tissue evidence="3">Leaf</tissue>
    </source>
</reference>
<organism evidence="3 4">
    <name type="scientific">Artemisia annua</name>
    <name type="common">Sweet wormwood</name>
    <dbReference type="NCBI Taxonomy" id="35608"/>
    <lineage>
        <taxon>Eukaryota</taxon>
        <taxon>Viridiplantae</taxon>
        <taxon>Streptophyta</taxon>
        <taxon>Embryophyta</taxon>
        <taxon>Tracheophyta</taxon>
        <taxon>Spermatophyta</taxon>
        <taxon>Magnoliopsida</taxon>
        <taxon>eudicotyledons</taxon>
        <taxon>Gunneridae</taxon>
        <taxon>Pentapetalae</taxon>
        <taxon>asterids</taxon>
        <taxon>campanulids</taxon>
        <taxon>Asterales</taxon>
        <taxon>Asteraceae</taxon>
        <taxon>Asteroideae</taxon>
        <taxon>Anthemideae</taxon>
        <taxon>Artemisiinae</taxon>
        <taxon>Artemisia</taxon>
    </lineage>
</organism>
<dbReference type="Proteomes" id="UP000245207">
    <property type="component" value="Unassembled WGS sequence"/>
</dbReference>
<gene>
    <name evidence="3" type="ORF">CTI12_AA474630</name>
</gene>
<accession>A0A2U1LMP1</accession>
<feature type="compositionally biased region" description="Polar residues" evidence="2">
    <location>
        <begin position="247"/>
        <end position="260"/>
    </location>
</feature>
<protein>
    <submittedName>
        <fullName evidence="3">Transposase, Ptta/En/Spm</fullName>
    </submittedName>
</protein>
<comment type="caution">
    <text evidence="3">The sequence shown here is derived from an EMBL/GenBank/DDBJ whole genome shotgun (WGS) entry which is preliminary data.</text>
</comment>
<dbReference type="AlphaFoldDB" id="A0A2U1LMP1"/>
<dbReference type="PANTHER" id="PTHR33157">
    <property type="entry name" value="AUTONOMOUS TRANSPOSABLE ELEMENT EN-1 MOSAIC PROTEIN-RELATED"/>
    <property type="match status" value="1"/>
</dbReference>
<keyword evidence="4" id="KW-1185">Reference proteome</keyword>
<evidence type="ECO:0000256" key="2">
    <source>
        <dbReference type="SAM" id="MobiDB-lite"/>
    </source>
</evidence>
<feature type="compositionally biased region" description="Basic and acidic residues" evidence="2">
    <location>
        <begin position="149"/>
        <end position="158"/>
    </location>
</feature>
<dbReference type="PANTHER" id="PTHR33157:SF12">
    <property type="entry name" value="TRANSPOSASE TNP1_EN_SPM-LIKE DOMAIN-CONTAINING PROTEIN"/>
    <property type="match status" value="1"/>
</dbReference>
<evidence type="ECO:0000313" key="3">
    <source>
        <dbReference type="EMBL" id="PWA50269.1"/>
    </source>
</evidence>
<dbReference type="OrthoDB" id="2010646at2759"/>
<feature type="coiled-coil region" evidence="1">
    <location>
        <begin position="547"/>
        <end position="574"/>
    </location>
</feature>
<proteinExistence type="predicted"/>
<dbReference type="EMBL" id="PKPP01008603">
    <property type="protein sequence ID" value="PWA50269.1"/>
    <property type="molecule type" value="Genomic_DNA"/>
</dbReference>
<evidence type="ECO:0000313" key="4">
    <source>
        <dbReference type="Proteomes" id="UP000245207"/>
    </source>
</evidence>
<dbReference type="InterPro" id="IPR039266">
    <property type="entry name" value="EN-1/SPM"/>
</dbReference>